<dbReference type="eggNOG" id="ENOG5032T0J">
    <property type="taxonomic scope" value="Bacteria"/>
</dbReference>
<evidence type="ECO:0000313" key="2">
    <source>
        <dbReference type="Proteomes" id="UP000000851"/>
    </source>
</evidence>
<reference evidence="1 2" key="1">
    <citation type="journal article" date="2009" name="Stand. Genomic Sci.">
        <title>Complete genome sequence of Catenulispora acidiphila type strain (ID 139908).</title>
        <authorList>
            <person name="Copeland A."/>
            <person name="Lapidus A."/>
            <person name="Glavina Del Rio T."/>
            <person name="Nolan M."/>
            <person name="Lucas S."/>
            <person name="Chen F."/>
            <person name="Tice H."/>
            <person name="Cheng J.F."/>
            <person name="Bruce D."/>
            <person name="Goodwin L."/>
            <person name="Pitluck S."/>
            <person name="Mikhailova N."/>
            <person name="Pati A."/>
            <person name="Ivanova N."/>
            <person name="Mavromatis K."/>
            <person name="Chen A."/>
            <person name="Palaniappan K."/>
            <person name="Chain P."/>
            <person name="Land M."/>
            <person name="Hauser L."/>
            <person name="Chang Y.J."/>
            <person name="Jeffries C.D."/>
            <person name="Chertkov O."/>
            <person name="Brettin T."/>
            <person name="Detter J.C."/>
            <person name="Han C."/>
            <person name="Ali Z."/>
            <person name="Tindall B.J."/>
            <person name="Goker M."/>
            <person name="Bristow J."/>
            <person name="Eisen J.A."/>
            <person name="Markowitz V."/>
            <person name="Hugenholtz P."/>
            <person name="Kyrpides N.C."/>
            <person name="Klenk H.P."/>
        </authorList>
    </citation>
    <scope>NUCLEOTIDE SEQUENCE [LARGE SCALE GENOMIC DNA]</scope>
    <source>
        <strain evidence="2">DSM 44928 / JCM 14897 / NBRC 102108 / NRRL B-24433 / ID139908</strain>
    </source>
</reference>
<dbReference type="HOGENOM" id="CLU_074053_0_0_11"/>
<proteinExistence type="predicted"/>
<organism evidence="1 2">
    <name type="scientific">Catenulispora acidiphila (strain DSM 44928 / JCM 14897 / NBRC 102108 / NRRL B-24433 / ID139908)</name>
    <dbReference type="NCBI Taxonomy" id="479433"/>
    <lineage>
        <taxon>Bacteria</taxon>
        <taxon>Bacillati</taxon>
        <taxon>Actinomycetota</taxon>
        <taxon>Actinomycetes</taxon>
        <taxon>Catenulisporales</taxon>
        <taxon>Catenulisporaceae</taxon>
        <taxon>Catenulispora</taxon>
    </lineage>
</organism>
<name>C7Q170_CATAD</name>
<dbReference type="AlphaFoldDB" id="C7Q170"/>
<dbReference type="STRING" id="479433.Caci_2836"/>
<evidence type="ECO:0000313" key="1">
    <source>
        <dbReference type="EMBL" id="ACU71745.1"/>
    </source>
</evidence>
<dbReference type="InParanoid" id="C7Q170"/>
<dbReference type="RefSeq" id="WP_012787038.1">
    <property type="nucleotide sequence ID" value="NC_013131.1"/>
</dbReference>
<dbReference type="OrthoDB" id="552713at2"/>
<dbReference type="EMBL" id="CP001700">
    <property type="protein sequence ID" value="ACU71745.1"/>
    <property type="molecule type" value="Genomic_DNA"/>
</dbReference>
<sequence>MPIRIGDKYERWTVVEVISKREVACRCDCGTERSVQIGNLRQGKSRSCGCLQHTVAIAPGDRFGRLTILAAPTRLAIRCRCDCGTEMTTKAIHLVAKAVLSCGCLRREVTRTRGRKNRTHGLSSHELYGTWTRMVARCTNPKSGDYSYYGGRGIRVHEPWLRVAVFIPEIVSLIGERPKGLTLDRIDVNGNYEPGNVRWATRLEQSRNQRPRRQNQQRPR</sequence>
<protein>
    <recommendedName>
        <fullName evidence="3">HNH endonuclease</fullName>
    </recommendedName>
</protein>
<keyword evidence="2" id="KW-1185">Reference proteome</keyword>
<dbReference type="Proteomes" id="UP000000851">
    <property type="component" value="Chromosome"/>
</dbReference>
<gene>
    <name evidence="1" type="ordered locus">Caci_2836</name>
</gene>
<evidence type="ECO:0008006" key="3">
    <source>
        <dbReference type="Google" id="ProtNLM"/>
    </source>
</evidence>
<accession>C7Q170</accession>
<dbReference type="KEGG" id="cai:Caci_2836"/>